<organism evidence="2 3">
    <name type="scientific">Agrobacterium pusense</name>
    <dbReference type="NCBI Taxonomy" id="648995"/>
    <lineage>
        <taxon>Bacteria</taxon>
        <taxon>Pseudomonadati</taxon>
        <taxon>Pseudomonadota</taxon>
        <taxon>Alphaproteobacteria</taxon>
        <taxon>Hyphomicrobiales</taxon>
        <taxon>Rhizobiaceae</taxon>
        <taxon>Rhizobium/Agrobacterium group</taxon>
        <taxon>Agrobacterium</taxon>
    </lineage>
</organism>
<gene>
    <name evidence="2" type="ORF">BN877_I2285</name>
</gene>
<feature type="compositionally biased region" description="Basic and acidic residues" evidence="1">
    <location>
        <begin position="33"/>
        <end position="56"/>
    </location>
</feature>
<dbReference type="KEGG" id="rir:BN877_I2285"/>
<proteinExistence type="predicted"/>
<protein>
    <submittedName>
        <fullName evidence="2">Uncharacterized protein</fullName>
    </submittedName>
</protein>
<reference evidence="2 3" key="1">
    <citation type="journal article" date="2013" name="Genome Announc.">
        <title>Complete Genome Sequence of the Sesbania Symbiont and Rice Growth-Promoting Endophyte Rhizobium sp. Strain IRBG74.</title>
        <authorList>
            <person name="Crook M.B."/>
            <person name="Mitra S."/>
            <person name="Ane J.M."/>
            <person name="Sadowsky M.J."/>
            <person name="Gyaneshwar P."/>
        </authorList>
    </citation>
    <scope>NUCLEOTIDE SEQUENCE [LARGE SCALE GENOMIC DNA]</scope>
    <source>
        <strain evidence="2 3">IRBG74</strain>
    </source>
</reference>
<sequence length="56" mass="6400">MAQHTTGDASSWDFSISLARRRWSAYLNAINSGRDDAPEPTKDERHEHDRHQSFSG</sequence>
<name>U4Q9D7_9HYPH</name>
<dbReference type="EMBL" id="HG518322">
    <property type="protein sequence ID" value="CDI09176.1"/>
    <property type="molecule type" value="Genomic_DNA"/>
</dbReference>
<accession>U4Q9D7</accession>
<evidence type="ECO:0000313" key="2">
    <source>
        <dbReference type="EMBL" id="CDI09176.1"/>
    </source>
</evidence>
<evidence type="ECO:0000313" key="3">
    <source>
        <dbReference type="Proteomes" id="UP000016944"/>
    </source>
</evidence>
<dbReference type="AlphaFoldDB" id="U4Q9D7"/>
<dbReference type="HOGENOM" id="CLU_3011237_0_0_5"/>
<evidence type="ECO:0000256" key="1">
    <source>
        <dbReference type="SAM" id="MobiDB-lite"/>
    </source>
</evidence>
<dbReference type="Proteomes" id="UP000016944">
    <property type="component" value="Chromosome I"/>
</dbReference>
<feature type="region of interest" description="Disordered" evidence="1">
    <location>
        <begin position="31"/>
        <end position="56"/>
    </location>
</feature>